<dbReference type="AlphaFoldDB" id="A0A2B4RLX5"/>
<keyword evidence="1" id="KW-0812">Transmembrane</keyword>
<keyword evidence="3" id="KW-1185">Reference proteome</keyword>
<dbReference type="Proteomes" id="UP000225706">
    <property type="component" value="Unassembled WGS sequence"/>
</dbReference>
<gene>
    <name evidence="2" type="ORF">AWC38_SpisGene17835</name>
</gene>
<name>A0A2B4RLX5_STYPI</name>
<accession>A0A2B4RLX5</accession>
<keyword evidence="1" id="KW-1133">Transmembrane helix</keyword>
<proteinExistence type="predicted"/>
<sequence>MNSKIESTIDKKWLLPSYSTRGRFSFSPCLLIILYNYCLLLGFIARVRNEEDCGVSHIWCPRVTFCF</sequence>
<protein>
    <submittedName>
        <fullName evidence="2">Uncharacterized protein</fullName>
    </submittedName>
</protein>
<reference evidence="3" key="1">
    <citation type="journal article" date="2017" name="bioRxiv">
        <title>Comparative analysis of the genomes of Stylophora pistillata and Acropora digitifera provides evidence for extensive differences between species of corals.</title>
        <authorList>
            <person name="Voolstra C.R."/>
            <person name="Li Y."/>
            <person name="Liew Y.J."/>
            <person name="Baumgarten S."/>
            <person name="Zoccola D."/>
            <person name="Flot J.-F."/>
            <person name="Tambutte S."/>
            <person name="Allemand D."/>
            <person name="Aranda M."/>
        </authorList>
    </citation>
    <scope>NUCLEOTIDE SEQUENCE [LARGE SCALE GENOMIC DNA]</scope>
</reference>
<dbReference type="EMBL" id="LSMT01000447">
    <property type="protein sequence ID" value="PFX17819.1"/>
    <property type="molecule type" value="Genomic_DNA"/>
</dbReference>
<keyword evidence="1" id="KW-0472">Membrane</keyword>
<evidence type="ECO:0000256" key="1">
    <source>
        <dbReference type="SAM" id="Phobius"/>
    </source>
</evidence>
<evidence type="ECO:0000313" key="3">
    <source>
        <dbReference type="Proteomes" id="UP000225706"/>
    </source>
</evidence>
<organism evidence="2 3">
    <name type="scientific">Stylophora pistillata</name>
    <name type="common">Smooth cauliflower coral</name>
    <dbReference type="NCBI Taxonomy" id="50429"/>
    <lineage>
        <taxon>Eukaryota</taxon>
        <taxon>Metazoa</taxon>
        <taxon>Cnidaria</taxon>
        <taxon>Anthozoa</taxon>
        <taxon>Hexacorallia</taxon>
        <taxon>Scleractinia</taxon>
        <taxon>Astrocoeniina</taxon>
        <taxon>Pocilloporidae</taxon>
        <taxon>Stylophora</taxon>
    </lineage>
</organism>
<comment type="caution">
    <text evidence="2">The sequence shown here is derived from an EMBL/GenBank/DDBJ whole genome shotgun (WGS) entry which is preliminary data.</text>
</comment>
<feature type="transmembrane region" description="Helical" evidence="1">
    <location>
        <begin position="24"/>
        <end position="44"/>
    </location>
</feature>
<evidence type="ECO:0000313" key="2">
    <source>
        <dbReference type="EMBL" id="PFX17819.1"/>
    </source>
</evidence>